<comment type="caution">
    <text evidence="3">The sequence shown here is derived from an EMBL/GenBank/DDBJ whole genome shotgun (WGS) entry which is preliminary data.</text>
</comment>
<dbReference type="Proteomes" id="UP000216021">
    <property type="component" value="Unassembled WGS sequence"/>
</dbReference>
<dbReference type="InterPro" id="IPR057150">
    <property type="entry name" value="DUF7828"/>
</dbReference>
<evidence type="ECO:0000259" key="1">
    <source>
        <dbReference type="Pfam" id="PF11682"/>
    </source>
</evidence>
<feature type="domain" description="DUF7828" evidence="2">
    <location>
        <begin position="3"/>
        <end position="88"/>
    </location>
</feature>
<name>A0A1S8CEK0_9GAMM</name>
<reference evidence="3 4" key="1">
    <citation type="submission" date="2016-11" db="EMBL/GenBank/DDBJ databases">
        <title>Rahnella oryzae sp. nov., isolated from rice root.</title>
        <authorList>
            <person name="Zhang X.-X."/>
            <person name="Zhang J."/>
        </authorList>
    </citation>
    <scope>NUCLEOTIDE SEQUENCE [LARGE SCALE GENOMIC DNA]</scope>
    <source>
        <strain evidence="3 4">J11-6</strain>
    </source>
</reference>
<dbReference type="EMBL" id="MOXD01000031">
    <property type="protein sequence ID" value="OMQ18123.1"/>
    <property type="molecule type" value="Genomic_DNA"/>
</dbReference>
<evidence type="ECO:0000259" key="2">
    <source>
        <dbReference type="Pfam" id="PF25165"/>
    </source>
</evidence>
<protein>
    <submittedName>
        <fullName evidence="3">Uncharacterized protein</fullName>
    </submittedName>
</protein>
<accession>A0A1S8CEK0</accession>
<dbReference type="OrthoDB" id="6624929at2"/>
<sequence>MRMMKCYLANDSNGCFVTAKEVSSLEKRVRTCVSCHGLLVWHSGGPGEVPWFEHDQQSVSRETLMKCAYLDPQVKADERHAELRKAVGWLPVPIAVKSWYCVLCQSHYQGEKHCTQCGSGIYSIEEARWRENYT</sequence>
<feature type="domain" description="DUF3279" evidence="1">
    <location>
        <begin position="94"/>
        <end position="129"/>
    </location>
</feature>
<dbReference type="RefSeq" id="WP_076944397.1">
    <property type="nucleotide sequence ID" value="NZ_MOXD01000031.1"/>
</dbReference>
<keyword evidence="4" id="KW-1185">Reference proteome</keyword>
<proteinExistence type="predicted"/>
<dbReference type="Pfam" id="PF11682">
    <property type="entry name" value="Zn_ribbon_11"/>
    <property type="match status" value="1"/>
</dbReference>
<evidence type="ECO:0000313" key="3">
    <source>
        <dbReference type="EMBL" id="OMQ18123.1"/>
    </source>
</evidence>
<organism evidence="3 4">
    <name type="scientific">Serratia oryzae</name>
    <dbReference type="NCBI Taxonomy" id="2034155"/>
    <lineage>
        <taxon>Bacteria</taxon>
        <taxon>Pseudomonadati</taxon>
        <taxon>Pseudomonadota</taxon>
        <taxon>Gammaproteobacteria</taxon>
        <taxon>Enterobacterales</taxon>
        <taxon>Yersiniaceae</taxon>
        <taxon>Serratia</taxon>
    </lineage>
</organism>
<evidence type="ECO:0000313" key="4">
    <source>
        <dbReference type="Proteomes" id="UP000216021"/>
    </source>
</evidence>
<dbReference type="AlphaFoldDB" id="A0A1S8CEK0"/>
<gene>
    <name evidence="3" type="ORF">BMI79_22005</name>
</gene>
<dbReference type="Pfam" id="PF25165">
    <property type="entry name" value="DUF7828"/>
    <property type="match status" value="1"/>
</dbReference>
<dbReference type="InterPro" id="IPR021696">
    <property type="entry name" value="DUF3279"/>
</dbReference>